<evidence type="ECO:0000256" key="4">
    <source>
        <dbReference type="ARBA" id="ARBA00023163"/>
    </source>
</evidence>
<keyword evidence="3" id="KW-0731">Sigma factor</keyword>
<comment type="similarity">
    <text evidence="1">Belongs to the sigma-70 factor family. ECF subfamily.</text>
</comment>
<evidence type="ECO:0000313" key="8">
    <source>
        <dbReference type="Proteomes" id="UP000192756"/>
    </source>
</evidence>
<dbReference type="AlphaFoldDB" id="A0A1W2CRV2"/>
<dbReference type="Gene3D" id="1.10.1740.10">
    <property type="match status" value="1"/>
</dbReference>
<evidence type="ECO:0000259" key="5">
    <source>
        <dbReference type="Pfam" id="PF04542"/>
    </source>
</evidence>
<dbReference type="InterPro" id="IPR013324">
    <property type="entry name" value="RNA_pol_sigma_r3/r4-like"/>
</dbReference>
<dbReference type="InterPro" id="IPR007627">
    <property type="entry name" value="RNA_pol_sigma70_r2"/>
</dbReference>
<feature type="domain" description="RNA polymerase sigma factor 70 region 4 type 2" evidence="6">
    <location>
        <begin position="122"/>
        <end position="173"/>
    </location>
</feature>
<dbReference type="SUPFAM" id="SSF88946">
    <property type="entry name" value="Sigma2 domain of RNA polymerase sigma factors"/>
    <property type="match status" value="1"/>
</dbReference>
<dbReference type="Pfam" id="PF04542">
    <property type="entry name" value="Sigma70_r2"/>
    <property type="match status" value="1"/>
</dbReference>
<evidence type="ECO:0000256" key="3">
    <source>
        <dbReference type="ARBA" id="ARBA00023082"/>
    </source>
</evidence>
<keyword evidence="2" id="KW-0805">Transcription regulation</keyword>
<dbReference type="CDD" id="cd06171">
    <property type="entry name" value="Sigma70_r4"/>
    <property type="match status" value="1"/>
</dbReference>
<dbReference type="InterPro" id="IPR013249">
    <property type="entry name" value="RNA_pol_sigma70_r4_t2"/>
</dbReference>
<dbReference type="Proteomes" id="UP000192756">
    <property type="component" value="Unassembled WGS sequence"/>
</dbReference>
<dbReference type="GO" id="GO:0016987">
    <property type="term" value="F:sigma factor activity"/>
    <property type="evidence" value="ECO:0007669"/>
    <property type="project" value="UniProtKB-KW"/>
</dbReference>
<dbReference type="InterPro" id="IPR013325">
    <property type="entry name" value="RNA_pol_sigma_r2"/>
</dbReference>
<dbReference type="PANTHER" id="PTHR43133">
    <property type="entry name" value="RNA POLYMERASE ECF-TYPE SIGMA FACTO"/>
    <property type="match status" value="1"/>
</dbReference>
<dbReference type="NCBIfam" id="TIGR02937">
    <property type="entry name" value="sigma70-ECF"/>
    <property type="match status" value="1"/>
</dbReference>
<evidence type="ECO:0000256" key="2">
    <source>
        <dbReference type="ARBA" id="ARBA00023015"/>
    </source>
</evidence>
<protein>
    <submittedName>
        <fullName evidence="7">RNA polymerase sigma-70 factor, ECF subfamily</fullName>
    </submittedName>
</protein>
<dbReference type="InterPro" id="IPR036388">
    <property type="entry name" value="WH-like_DNA-bd_sf"/>
</dbReference>
<sequence>MSIQSENIDVVSGLRQGKNHALTILFDRYFTSLCHFATRLVQDSEDAKDIVLVTFNKLWNSRENFHSEQNIKSFLYIAVKNACFDFLKVNGRRLAHHESFSTLDEINEGDFELRQVETELLRKIYEEAAKLPEKCRKVFELTYLEELNSSEIAQQLNISISNVTSQRARAIQLLKIALLDQDLLFFYFLLLTLNRKV</sequence>
<dbReference type="NCBIfam" id="TIGR02985">
    <property type="entry name" value="Sig70_bacteroi1"/>
    <property type="match status" value="1"/>
</dbReference>
<dbReference type="STRING" id="151894.SAMN04488524_3119"/>
<keyword evidence="4" id="KW-0804">Transcription</keyword>
<reference evidence="8" key="1">
    <citation type="submission" date="2017-04" db="EMBL/GenBank/DDBJ databases">
        <authorList>
            <person name="Varghese N."/>
            <person name="Submissions S."/>
        </authorList>
    </citation>
    <scope>NUCLEOTIDE SEQUENCE [LARGE SCALE GENOMIC DNA]</scope>
    <source>
        <strain evidence="8">DSM 12126</strain>
    </source>
</reference>
<organism evidence="7 8">
    <name type="scientific">Pedobacter africanus</name>
    <dbReference type="NCBI Taxonomy" id="151894"/>
    <lineage>
        <taxon>Bacteria</taxon>
        <taxon>Pseudomonadati</taxon>
        <taxon>Bacteroidota</taxon>
        <taxon>Sphingobacteriia</taxon>
        <taxon>Sphingobacteriales</taxon>
        <taxon>Sphingobacteriaceae</taxon>
        <taxon>Pedobacter</taxon>
    </lineage>
</organism>
<feature type="domain" description="RNA polymerase sigma-70 region 2" evidence="5">
    <location>
        <begin position="25"/>
        <end position="92"/>
    </location>
</feature>
<accession>A0A1W2CRV2</accession>
<proteinExistence type="inferred from homology"/>
<dbReference type="InterPro" id="IPR014327">
    <property type="entry name" value="RNA_pol_sigma70_bacteroid"/>
</dbReference>
<evidence type="ECO:0000256" key="1">
    <source>
        <dbReference type="ARBA" id="ARBA00010641"/>
    </source>
</evidence>
<dbReference type="SUPFAM" id="SSF88659">
    <property type="entry name" value="Sigma3 and sigma4 domains of RNA polymerase sigma factors"/>
    <property type="match status" value="1"/>
</dbReference>
<dbReference type="Pfam" id="PF08281">
    <property type="entry name" value="Sigma70_r4_2"/>
    <property type="match status" value="1"/>
</dbReference>
<dbReference type="GO" id="GO:0003677">
    <property type="term" value="F:DNA binding"/>
    <property type="evidence" value="ECO:0007669"/>
    <property type="project" value="InterPro"/>
</dbReference>
<gene>
    <name evidence="7" type="ORF">SAMN04488524_3119</name>
</gene>
<dbReference type="InterPro" id="IPR039425">
    <property type="entry name" value="RNA_pol_sigma-70-like"/>
</dbReference>
<dbReference type="InterPro" id="IPR014284">
    <property type="entry name" value="RNA_pol_sigma-70_dom"/>
</dbReference>
<evidence type="ECO:0000259" key="6">
    <source>
        <dbReference type="Pfam" id="PF08281"/>
    </source>
</evidence>
<dbReference type="EMBL" id="FWXT01000002">
    <property type="protein sequence ID" value="SMC87622.1"/>
    <property type="molecule type" value="Genomic_DNA"/>
</dbReference>
<dbReference type="RefSeq" id="WP_084239935.1">
    <property type="nucleotide sequence ID" value="NZ_FWXT01000002.1"/>
</dbReference>
<dbReference type="Gene3D" id="1.10.10.10">
    <property type="entry name" value="Winged helix-like DNA-binding domain superfamily/Winged helix DNA-binding domain"/>
    <property type="match status" value="1"/>
</dbReference>
<keyword evidence="8" id="KW-1185">Reference proteome</keyword>
<evidence type="ECO:0000313" key="7">
    <source>
        <dbReference type="EMBL" id="SMC87622.1"/>
    </source>
</evidence>
<dbReference type="OrthoDB" id="656273at2"/>
<dbReference type="GO" id="GO:0006352">
    <property type="term" value="P:DNA-templated transcription initiation"/>
    <property type="evidence" value="ECO:0007669"/>
    <property type="project" value="InterPro"/>
</dbReference>
<name>A0A1W2CRV2_9SPHI</name>
<dbReference type="PANTHER" id="PTHR43133:SF46">
    <property type="entry name" value="RNA POLYMERASE SIGMA-70 FACTOR ECF SUBFAMILY"/>
    <property type="match status" value="1"/>
</dbReference>